<dbReference type="GO" id="GO:0000287">
    <property type="term" value="F:magnesium ion binding"/>
    <property type="evidence" value="ECO:0007669"/>
    <property type="project" value="TreeGrafter"/>
</dbReference>
<sequence length="260" mass="28823">MRKGGRHRPPKEGNAAPVTNNLEHSFWPRALGAPLVLLTDFDFTISLVDVGDLICGTLAPYPADVLARYARGEAGSRDLWLASFAHVDRDEAVALADRVDIDPGFRDLVAWAEREGIPLAVVSDGFTLYIEHILGREGLGHLPVFANRYVERGRLEWPNGNPACPLCGCCKAAVARRLKASGSRVIYFGDGSSDVYGASFADWVFAKSTLARFLEQNRSPYFPFTGFADALDVLRQNLDRFRDGTMQPRSTLRPHPRCRF</sequence>
<accession>A0A953I3U6</accession>
<dbReference type="GO" id="GO:0006564">
    <property type="term" value="P:L-serine biosynthetic process"/>
    <property type="evidence" value="ECO:0007669"/>
    <property type="project" value="TreeGrafter"/>
</dbReference>
<organism evidence="2 3">
    <name type="scientific">Symbiobacterium thermophilum</name>
    <dbReference type="NCBI Taxonomy" id="2734"/>
    <lineage>
        <taxon>Bacteria</taxon>
        <taxon>Bacillati</taxon>
        <taxon>Bacillota</taxon>
        <taxon>Clostridia</taxon>
        <taxon>Eubacteriales</taxon>
        <taxon>Symbiobacteriaceae</taxon>
        <taxon>Symbiobacterium</taxon>
    </lineage>
</organism>
<dbReference type="InterPro" id="IPR023214">
    <property type="entry name" value="HAD_sf"/>
</dbReference>
<dbReference type="NCBIfam" id="TIGR01488">
    <property type="entry name" value="HAD-SF-IB"/>
    <property type="match status" value="1"/>
</dbReference>
<evidence type="ECO:0000313" key="3">
    <source>
        <dbReference type="Proteomes" id="UP000732377"/>
    </source>
</evidence>
<evidence type="ECO:0000256" key="1">
    <source>
        <dbReference type="ARBA" id="ARBA00009184"/>
    </source>
</evidence>
<reference evidence="2" key="1">
    <citation type="submission" date="2017-11" db="EMBL/GenBank/DDBJ databases">
        <title>Three new genomes from thermophilic consortium.</title>
        <authorList>
            <person name="Quaggio R."/>
            <person name="Amgarten D."/>
            <person name="Setubal J.C."/>
        </authorList>
    </citation>
    <scope>NUCLEOTIDE SEQUENCE</scope>
    <source>
        <strain evidence="2">ZCTH01-B2</strain>
    </source>
</reference>
<protein>
    <submittedName>
        <fullName evidence="2">Phosphatase</fullName>
    </submittedName>
</protein>
<dbReference type="Gene3D" id="3.40.50.1000">
    <property type="entry name" value="HAD superfamily/HAD-like"/>
    <property type="match status" value="1"/>
</dbReference>
<dbReference type="Pfam" id="PF12710">
    <property type="entry name" value="HAD"/>
    <property type="match status" value="1"/>
</dbReference>
<gene>
    <name evidence="2" type="ORF">CWE10_12625</name>
</gene>
<dbReference type="InterPro" id="IPR036412">
    <property type="entry name" value="HAD-like_sf"/>
</dbReference>
<comment type="caution">
    <text evidence="2">The sequence shown here is derived from an EMBL/GenBank/DDBJ whole genome shotgun (WGS) entry which is preliminary data.</text>
</comment>
<dbReference type="GO" id="GO:0036424">
    <property type="term" value="F:L-phosphoserine phosphatase activity"/>
    <property type="evidence" value="ECO:0007669"/>
    <property type="project" value="TreeGrafter"/>
</dbReference>
<dbReference type="EMBL" id="PIUK01000131">
    <property type="protein sequence ID" value="MBY6277035.1"/>
    <property type="molecule type" value="Genomic_DNA"/>
</dbReference>
<dbReference type="InterPro" id="IPR050582">
    <property type="entry name" value="HAD-like_SerB"/>
</dbReference>
<proteinExistence type="inferred from homology"/>
<dbReference type="Proteomes" id="UP000732377">
    <property type="component" value="Unassembled WGS sequence"/>
</dbReference>
<dbReference type="GO" id="GO:0005737">
    <property type="term" value="C:cytoplasm"/>
    <property type="evidence" value="ECO:0007669"/>
    <property type="project" value="TreeGrafter"/>
</dbReference>
<name>A0A953I3U6_SYMTR</name>
<evidence type="ECO:0000313" key="2">
    <source>
        <dbReference type="EMBL" id="MBY6277035.1"/>
    </source>
</evidence>
<dbReference type="SUPFAM" id="SSF56784">
    <property type="entry name" value="HAD-like"/>
    <property type="match status" value="1"/>
</dbReference>
<dbReference type="PANTHER" id="PTHR43344:SF21">
    <property type="entry name" value="POLYOL PHOSPHATE PHOSPHATASE PYP1"/>
    <property type="match status" value="1"/>
</dbReference>
<dbReference type="AlphaFoldDB" id="A0A953I3U6"/>
<dbReference type="Gene3D" id="3.90.1470.20">
    <property type="match status" value="1"/>
</dbReference>
<comment type="similarity">
    <text evidence="1">Belongs to the HAD-like hydrolase superfamily. SerB family.</text>
</comment>
<dbReference type="PANTHER" id="PTHR43344">
    <property type="entry name" value="PHOSPHOSERINE PHOSPHATASE"/>
    <property type="match status" value="1"/>
</dbReference>